<name>J9UNW1_BRAPL</name>
<sequence>MNSKLDFLKFVCYNKNMRKTLYTNKKIKSLISNIIYDIQNYNFTISKYAENIDKTDNINEDKDSIIRQSFLIDTTMKAFNDFNDITLGNLSLNKNIENINILINNVIDNCYSLFISKRVKIKLGEEISSNFNILVDKNKIANSIFYVFMFIYNLIKSNSFIDVAYSFVNYEDERFLFFNEKSSLLNFSKDNVLISISFDSNNIPEDIKRKLFKTPLISYNGRHFNNIFLYTAYYIINRHSGNIWFDSIGSKTRINIIFPIKK</sequence>
<dbReference type="AlphaFoldDB" id="J9UNW1"/>
<reference evidence="1 2" key="1">
    <citation type="journal article" date="2012" name="BMC Genomics">
        <title>Comparative genomics of Brachyspira pilosicoli strains: genome rearrangements, reductions and correlation of genetic compliment with phenotypic diversity.</title>
        <authorList>
            <person name="Mappley L.J."/>
            <person name="Black M.L."/>
            <person name="Abuoun M."/>
            <person name="Darby A.C."/>
            <person name="Woodward M.J."/>
            <person name="Parkhill J."/>
            <person name="Turner A.K."/>
            <person name="Bellgard M.I."/>
            <person name="La T."/>
            <person name="Phillips N.D."/>
            <person name="La Ragione R.M."/>
            <person name="Hampson D.J."/>
        </authorList>
    </citation>
    <scope>NUCLEOTIDE SEQUENCE [LARGE SCALE GENOMIC DNA]</scope>
    <source>
        <strain evidence="1">B2904</strain>
    </source>
</reference>
<organism evidence="1 2">
    <name type="scientific">Brachyspira pilosicoli B2904</name>
    <dbReference type="NCBI Taxonomy" id="1133568"/>
    <lineage>
        <taxon>Bacteria</taxon>
        <taxon>Pseudomonadati</taxon>
        <taxon>Spirochaetota</taxon>
        <taxon>Spirochaetia</taxon>
        <taxon>Brachyspirales</taxon>
        <taxon>Brachyspiraceae</taxon>
        <taxon>Brachyspira</taxon>
    </lineage>
</organism>
<protein>
    <submittedName>
        <fullName evidence="1">Signal transduction histidine kinase</fullName>
    </submittedName>
</protein>
<evidence type="ECO:0000313" key="1">
    <source>
        <dbReference type="EMBL" id="AFR69359.1"/>
    </source>
</evidence>
<keyword evidence="1" id="KW-0418">Kinase</keyword>
<dbReference type="Proteomes" id="UP000007346">
    <property type="component" value="Chromosome"/>
</dbReference>
<dbReference type="GO" id="GO:0016301">
    <property type="term" value="F:kinase activity"/>
    <property type="evidence" value="ECO:0007669"/>
    <property type="project" value="UniProtKB-KW"/>
</dbReference>
<evidence type="ECO:0000313" key="2">
    <source>
        <dbReference type="Proteomes" id="UP000007346"/>
    </source>
</evidence>
<proteinExistence type="predicted"/>
<dbReference type="HOGENOM" id="CLU_1080399_0_0_12"/>
<dbReference type="PATRIC" id="fig|1133568.3.peg.1"/>
<gene>
    <name evidence="1" type="ORF">B2904_orf1</name>
</gene>
<dbReference type="KEGG" id="bpj:B2904_orf1"/>
<keyword evidence="1" id="KW-0808">Transferase</keyword>
<accession>J9UNW1</accession>
<dbReference type="EMBL" id="CP003490">
    <property type="protein sequence ID" value="AFR69359.1"/>
    <property type="molecule type" value="Genomic_DNA"/>
</dbReference>